<organism evidence="1 2">
    <name type="scientific">Pseudocalidococcus azoricus BACA0444</name>
    <dbReference type="NCBI Taxonomy" id="2918990"/>
    <lineage>
        <taxon>Bacteria</taxon>
        <taxon>Bacillati</taxon>
        <taxon>Cyanobacteriota</taxon>
        <taxon>Cyanophyceae</taxon>
        <taxon>Acaryochloridales</taxon>
        <taxon>Thermosynechococcaceae</taxon>
        <taxon>Pseudocalidococcus</taxon>
        <taxon>Pseudocalidococcus azoricus</taxon>
    </lineage>
</organism>
<sequence>MSQTTEILEKLAADIGRDVYIDIARWHLYLAEAHLHTVLASEFYPYLSGKPLQAADVKAVLAKIPVKLGGGQAELPLSVLIPPSAQAQLLEILQNWQQEL</sequence>
<dbReference type="InterPro" id="IPR021518">
    <property type="entry name" value="DUF3181"/>
</dbReference>
<dbReference type="Proteomes" id="UP001268256">
    <property type="component" value="Unassembled WGS sequence"/>
</dbReference>
<reference evidence="2" key="1">
    <citation type="submission" date="2023-07" db="EMBL/GenBank/DDBJ databases">
        <authorList>
            <person name="Luz R."/>
            <person name="Cordeiro R."/>
            <person name="Fonseca A."/>
            <person name="Goncalves V."/>
        </authorList>
    </citation>
    <scope>NUCLEOTIDE SEQUENCE [LARGE SCALE GENOMIC DNA]</scope>
    <source>
        <strain evidence="2">BACA0444</strain>
    </source>
</reference>
<evidence type="ECO:0000313" key="1">
    <source>
        <dbReference type="EMBL" id="MDS3861817.1"/>
    </source>
</evidence>
<evidence type="ECO:0000313" key="2">
    <source>
        <dbReference type="Proteomes" id="UP001268256"/>
    </source>
</evidence>
<gene>
    <name evidence="1" type="ORF">RIF25_13490</name>
</gene>
<dbReference type="AlphaFoldDB" id="A0AAE4FUI7"/>
<proteinExistence type="predicted"/>
<dbReference type="EMBL" id="JAVMIP010000017">
    <property type="protein sequence ID" value="MDS3861817.1"/>
    <property type="molecule type" value="Genomic_DNA"/>
</dbReference>
<keyword evidence="2" id="KW-1185">Reference proteome</keyword>
<dbReference type="RefSeq" id="WP_322879044.1">
    <property type="nucleotide sequence ID" value="NZ_JAVMIP010000017.1"/>
</dbReference>
<comment type="caution">
    <text evidence="1">The sequence shown here is derived from an EMBL/GenBank/DDBJ whole genome shotgun (WGS) entry which is preliminary data.</text>
</comment>
<dbReference type="Pfam" id="PF11378">
    <property type="entry name" value="DUF3181"/>
    <property type="match status" value="1"/>
</dbReference>
<name>A0AAE4FUI7_9CYAN</name>
<protein>
    <submittedName>
        <fullName evidence="1">DUF3181 family protein</fullName>
    </submittedName>
</protein>
<accession>A0AAE4FUI7</accession>